<evidence type="ECO:0000313" key="2">
    <source>
        <dbReference type="Proteomes" id="UP000316304"/>
    </source>
</evidence>
<dbReference type="AlphaFoldDB" id="A0A5C6CLS5"/>
<keyword evidence="2" id="KW-1185">Reference proteome</keyword>
<evidence type="ECO:0008006" key="3">
    <source>
        <dbReference type="Google" id="ProtNLM"/>
    </source>
</evidence>
<comment type="caution">
    <text evidence="1">The sequence shown here is derived from an EMBL/GenBank/DDBJ whole genome shotgun (WGS) entry which is preliminary data.</text>
</comment>
<name>A0A5C6CLS5_9BACT</name>
<sequence length="146" mass="15332">MVMPYWNGARCLGWVASLALLVGCGGDGDARQAATISGQVLLDGAPLSVGSIQLTSPKTGESASANLDSDGRYSVTFPKADVGADYEVTLGPPVEDDLDATALMENPPEKVRSLIPKKYTDRTTSGLKTTLEAAGENQFNVELLSR</sequence>
<gene>
    <name evidence="1" type="ORF">Pla52o_23210</name>
</gene>
<protein>
    <recommendedName>
        <fullName evidence="3">Carboxypeptidase regulatory-like domain-containing protein</fullName>
    </recommendedName>
</protein>
<accession>A0A5C6CLS5</accession>
<dbReference type="Proteomes" id="UP000316304">
    <property type="component" value="Unassembled WGS sequence"/>
</dbReference>
<evidence type="ECO:0000313" key="1">
    <source>
        <dbReference type="EMBL" id="TWU24394.1"/>
    </source>
</evidence>
<proteinExistence type="predicted"/>
<dbReference type="EMBL" id="SJPT01000003">
    <property type="protein sequence ID" value="TWU24394.1"/>
    <property type="molecule type" value="Genomic_DNA"/>
</dbReference>
<organism evidence="1 2">
    <name type="scientific">Novipirellula galeiformis</name>
    <dbReference type="NCBI Taxonomy" id="2528004"/>
    <lineage>
        <taxon>Bacteria</taxon>
        <taxon>Pseudomonadati</taxon>
        <taxon>Planctomycetota</taxon>
        <taxon>Planctomycetia</taxon>
        <taxon>Pirellulales</taxon>
        <taxon>Pirellulaceae</taxon>
        <taxon>Novipirellula</taxon>
    </lineage>
</organism>
<reference evidence="1 2" key="1">
    <citation type="submission" date="2019-02" db="EMBL/GenBank/DDBJ databases">
        <title>Deep-cultivation of Planctomycetes and their phenomic and genomic characterization uncovers novel biology.</title>
        <authorList>
            <person name="Wiegand S."/>
            <person name="Jogler M."/>
            <person name="Boedeker C."/>
            <person name="Pinto D."/>
            <person name="Vollmers J."/>
            <person name="Rivas-Marin E."/>
            <person name="Kohn T."/>
            <person name="Peeters S.H."/>
            <person name="Heuer A."/>
            <person name="Rast P."/>
            <person name="Oberbeckmann S."/>
            <person name="Bunk B."/>
            <person name="Jeske O."/>
            <person name="Meyerdierks A."/>
            <person name="Storesund J.E."/>
            <person name="Kallscheuer N."/>
            <person name="Luecker S."/>
            <person name="Lage O.M."/>
            <person name="Pohl T."/>
            <person name="Merkel B.J."/>
            <person name="Hornburger P."/>
            <person name="Mueller R.-W."/>
            <person name="Bruemmer F."/>
            <person name="Labrenz M."/>
            <person name="Spormann A.M."/>
            <person name="Op Den Camp H."/>
            <person name="Overmann J."/>
            <person name="Amann R."/>
            <person name="Jetten M.S.M."/>
            <person name="Mascher T."/>
            <person name="Medema M.H."/>
            <person name="Devos D.P."/>
            <person name="Kaster A.-K."/>
            <person name="Ovreas L."/>
            <person name="Rohde M."/>
            <person name="Galperin M.Y."/>
            <person name="Jogler C."/>
        </authorList>
    </citation>
    <scope>NUCLEOTIDE SEQUENCE [LARGE SCALE GENOMIC DNA]</scope>
    <source>
        <strain evidence="1 2">Pla52o</strain>
    </source>
</reference>